<dbReference type="EMBL" id="CAJNJA010070388">
    <property type="protein sequence ID" value="CAE7900735.1"/>
    <property type="molecule type" value="Genomic_DNA"/>
</dbReference>
<feature type="compositionally biased region" description="Basic and acidic residues" evidence="1">
    <location>
        <begin position="139"/>
        <end position="151"/>
    </location>
</feature>
<comment type="caution">
    <text evidence="2">The sequence shown here is derived from an EMBL/GenBank/DDBJ whole genome shotgun (WGS) entry which is preliminary data.</text>
</comment>
<reference evidence="2" key="1">
    <citation type="submission" date="2021-02" db="EMBL/GenBank/DDBJ databases">
        <authorList>
            <person name="Dougan E. K."/>
            <person name="Rhodes N."/>
            <person name="Thang M."/>
            <person name="Chan C."/>
        </authorList>
    </citation>
    <scope>NUCLEOTIDE SEQUENCE</scope>
</reference>
<evidence type="ECO:0000313" key="3">
    <source>
        <dbReference type="Proteomes" id="UP000601435"/>
    </source>
</evidence>
<dbReference type="AlphaFoldDB" id="A0A813BG02"/>
<sequence>MAAYAYFQGHAQPMDGRLGNHIRVSQADMQGLGLNLAYFIARNGLADLQNSCVPRVFDHGHPVDLLEAARKHVTMGYLAQATDYMSTVDIDRAWQKVRLNTQRAARAAQAPERKRRPLGASTRVLRDVGTDPGDGSSSGREEQDGFFEHFP</sequence>
<dbReference type="Proteomes" id="UP000601435">
    <property type="component" value="Unassembled WGS sequence"/>
</dbReference>
<accession>A0A813BG02</accession>
<feature type="region of interest" description="Disordered" evidence="1">
    <location>
        <begin position="104"/>
        <end position="151"/>
    </location>
</feature>
<proteinExistence type="predicted"/>
<organism evidence="2 3">
    <name type="scientific">Symbiodinium necroappetens</name>
    <dbReference type="NCBI Taxonomy" id="1628268"/>
    <lineage>
        <taxon>Eukaryota</taxon>
        <taxon>Sar</taxon>
        <taxon>Alveolata</taxon>
        <taxon>Dinophyceae</taxon>
        <taxon>Suessiales</taxon>
        <taxon>Symbiodiniaceae</taxon>
        <taxon>Symbiodinium</taxon>
    </lineage>
</organism>
<evidence type="ECO:0000313" key="2">
    <source>
        <dbReference type="EMBL" id="CAE7900735.1"/>
    </source>
</evidence>
<gene>
    <name evidence="2" type="primary">eIF-4E</name>
    <name evidence="2" type="ORF">SNEC2469_LOCUS30318</name>
</gene>
<keyword evidence="3" id="KW-1185">Reference proteome</keyword>
<name>A0A813BG02_9DINO</name>
<protein>
    <submittedName>
        <fullName evidence="2">eIF-4E protein</fullName>
    </submittedName>
</protein>
<evidence type="ECO:0000256" key="1">
    <source>
        <dbReference type="SAM" id="MobiDB-lite"/>
    </source>
</evidence>